<sequence>MASASGSWRGSYMHDDDIERLVRLRRIPREVITRTPGEEVEPKPEPGERVVFGAHLDRGLGLPASAFFRRFLDFFGLQPHHLPANACVLLSCYVAFMEGYAGLWPDVDFWSRLFYLKSQMTEGRLRTCGAASIYPRAGSLFPKIPTVDSVKNWQMSFFYVKNANPAFDWINLPEYNPAPPTTRLNWGHNAKSADPDAEVNLLWDFLGECVTGGRLSAEDLLCTYMERRVLPLQGRVHKIGLMSGRLDPTRTSKVALTKAQVAHRVNNITKANMPEAWEWGLPPYDRAAPPERIFPRQEIEDGDLAHKIWTADLVDPADQAGDQAGDDDLPVVPDQGGQGEHNPPPSPEQREEEEGSRPRPPRDRDRSGRCLCARGRLPPRRLPRRRRRSGPPAGARPGWRARPRDSASKGPRRAAIKFTQGGASGPAARAAPPPRRQREPTPPPSTLARAPPVVVVPPVVTPPPAGASSSAAPPSAPGQGAQGESAQRPTLGDLFPHRAPLLGPAAGAGRGVPPAAGAGAGGAAPPEEPEVVPTGPAAPPPASEPPRTEPQREEPARAKDADSQALVRSKGPAVSPTSLHVAKGARLARVPSASDSSFGSAGTMEKAWHQADSCEIISREGQPGTAPLKMLFSGYRASLKNKAAEVMAQLSTLEDADKVVDERRTVLYNKVVTSYHKAKIERATLARELEAVKVEAAKVPQLERDLRVARAQCAESEEAGRAAAAKLKVADGELTRLRQLEKNHLAELASLRTAEKEKVEDLSRRLAEVEKQRLALQKEVTAKSTELTATAKHWTDLIGAIDRGFSAAFPETQDAALAAVGVAREARGRATGEGSSECFTMEDYMSSLAARVEPITKFGWELRKAAEELVPMLWPGEAAPQDISSLTSLIEQAPDRFIDWKGSATRAGADMALSFVLSWYNEVDLGQLEYRRAGVEEELSAEQKAARLARASAIADFVDKRLFVADPNPHSDEEEELEDEGVEMDSPPPAVDPAGPAPAGA</sequence>
<organism evidence="4 5">
    <name type="scientific">Lolium multiflorum</name>
    <name type="common">Italian ryegrass</name>
    <name type="synonym">Lolium perenne subsp. multiflorum</name>
    <dbReference type="NCBI Taxonomy" id="4521"/>
    <lineage>
        <taxon>Eukaryota</taxon>
        <taxon>Viridiplantae</taxon>
        <taxon>Streptophyta</taxon>
        <taxon>Embryophyta</taxon>
        <taxon>Tracheophyta</taxon>
        <taxon>Spermatophyta</taxon>
        <taxon>Magnoliopsida</taxon>
        <taxon>Liliopsida</taxon>
        <taxon>Poales</taxon>
        <taxon>Poaceae</taxon>
        <taxon>BOP clade</taxon>
        <taxon>Pooideae</taxon>
        <taxon>Poodae</taxon>
        <taxon>Poeae</taxon>
        <taxon>Poeae Chloroplast Group 2 (Poeae type)</taxon>
        <taxon>Loliodinae</taxon>
        <taxon>Loliinae</taxon>
        <taxon>Lolium</taxon>
    </lineage>
</organism>
<evidence type="ECO:0000256" key="2">
    <source>
        <dbReference type="SAM" id="MobiDB-lite"/>
    </source>
</evidence>
<proteinExistence type="predicted"/>
<evidence type="ECO:0000259" key="3">
    <source>
        <dbReference type="Pfam" id="PF04195"/>
    </source>
</evidence>
<keyword evidence="1" id="KW-0175">Coiled coil</keyword>
<accession>A0AAD8WZV5</accession>
<feature type="compositionally biased region" description="Low complexity" evidence="2">
    <location>
        <begin position="390"/>
        <end position="400"/>
    </location>
</feature>
<evidence type="ECO:0000313" key="5">
    <source>
        <dbReference type="Proteomes" id="UP001231189"/>
    </source>
</evidence>
<feature type="domain" description="Transposase (putative) gypsy type" evidence="3">
    <location>
        <begin position="50"/>
        <end position="117"/>
    </location>
</feature>
<dbReference type="AlphaFoldDB" id="A0AAD8WZV5"/>
<protein>
    <recommendedName>
        <fullName evidence="3">Transposase (putative) gypsy type domain-containing protein</fullName>
    </recommendedName>
</protein>
<reference evidence="4" key="1">
    <citation type="submission" date="2023-07" db="EMBL/GenBank/DDBJ databases">
        <title>A chromosome-level genome assembly of Lolium multiflorum.</title>
        <authorList>
            <person name="Chen Y."/>
            <person name="Copetti D."/>
            <person name="Kolliker R."/>
            <person name="Studer B."/>
        </authorList>
    </citation>
    <scope>NUCLEOTIDE SEQUENCE</scope>
    <source>
        <strain evidence="4">02402/16</strain>
        <tissue evidence="4">Leaf</tissue>
    </source>
</reference>
<dbReference type="Pfam" id="PF04195">
    <property type="entry name" value="Transposase_28"/>
    <property type="match status" value="1"/>
</dbReference>
<evidence type="ECO:0000313" key="4">
    <source>
        <dbReference type="EMBL" id="KAK1684676.1"/>
    </source>
</evidence>
<feature type="region of interest" description="Disordered" evidence="2">
    <location>
        <begin position="964"/>
        <end position="1001"/>
    </location>
</feature>
<keyword evidence="5" id="KW-1185">Reference proteome</keyword>
<feature type="compositionally biased region" description="Low complexity" evidence="2">
    <location>
        <begin position="499"/>
        <end position="517"/>
    </location>
</feature>
<feature type="compositionally biased region" description="Low complexity" evidence="2">
    <location>
        <begin position="992"/>
        <end position="1001"/>
    </location>
</feature>
<name>A0AAD8WZV5_LOLMU</name>
<feature type="compositionally biased region" description="Basic and acidic residues" evidence="2">
    <location>
        <begin position="355"/>
        <end position="368"/>
    </location>
</feature>
<feature type="compositionally biased region" description="Basic residues" evidence="2">
    <location>
        <begin position="377"/>
        <end position="389"/>
    </location>
</feature>
<dbReference type="PANTHER" id="PTHR33026">
    <property type="entry name" value="OS06G0360600 PROTEIN"/>
    <property type="match status" value="1"/>
</dbReference>
<dbReference type="PANTHER" id="PTHR33026:SF7">
    <property type="entry name" value="OS03G0100275 PROTEIN"/>
    <property type="match status" value="1"/>
</dbReference>
<feature type="coiled-coil region" evidence="1">
    <location>
        <begin position="636"/>
        <end position="786"/>
    </location>
</feature>
<dbReference type="Proteomes" id="UP001231189">
    <property type="component" value="Unassembled WGS sequence"/>
</dbReference>
<comment type="caution">
    <text evidence="4">The sequence shown here is derived from an EMBL/GenBank/DDBJ whole genome shotgun (WGS) entry which is preliminary data.</text>
</comment>
<feature type="compositionally biased region" description="Acidic residues" evidence="2">
    <location>
        <begin position="972"/>
        <end position="983"/>
    </location>
</feature>
<dbReference type="EMBL" id="JAUUTY010000002">
    <property type="protein sequence ID" value="KAK1684676.1"/>
    <property type="molecule type" value="Genomic_DNA"/>
</dbReference>
<feature type="compositionally biased region" description="Basic and acidic residues" evidence="2">
    <location>
        <begin position="546"/>
        <end position="562"/>
    </location>
</feature>
<dbReference type="InterPro" id="IPR007321">
    <property type="entry name" value="Transposase_28"/>
</dbReference>
<gene>
    <name evidence="4" type="ORF">QYE76_045524</name>
</gene>
<feature type="region of interest" description="Disordered" evidence="2">
    <location>
        <begin position="317"/>
        <end position="580"/>
    </location>
</feature>
<evidence type="ECO:0000256" key="1">
    <source>
        <dbReference type="SAM" id="Coils"/>
    </source>
</evidence>